<comment type="caution">
    <text evidence="1">The sequence shown here is derived from an EMBL/GenBank/DDBJ whole genome shotgun (WGS) entry which is preliminary data.</text>
</comment>
<gene>
    <name evidence="1" type="ORF">DY000_02059793</name>
</gene>
<evidence type="ECO:0000313" key="2">
    <source>
        <dbReference type="Proteomes" id="UP000266723"/>
    </source>
</evidence>
<protein>
    <submittedName>
        <fullName evidence="1">Uncharacterized protein</fullName>
    </submittedName>
</protein>
<accession>A0ABQ7B0K4</accession>
<keyword evidence="2" id="KW-1185">Reference proteome</keyword>
<reference evidence="1 2" key="1">
    <citation type="journal article" date="2020" name="BMC Genomics">
        <title>Intraspecific diversification of the crop wild relative Brassica cretica Lam. using demographic model selection.</title>
        <authorList>
            <person name="Kioukis A."/>
            <person name="Michalopoulou V.A."/>
            <person name="Briers L."/>
            <person name="Pirintsos S."/>
            <person name="Studholme D.J."/>
            <person name="Pavlidis P."/>
            <person name="Sarris P.F."/>
        </authorList>
    </citation>
    <scope>NUCLEOTIDE SEQUENCE [LARGE SCALE GENOMIC DNA]</scope>
    <source>
        <strain evidence="2">cv. PFS-1207/04</strain>
    </source>
</reference>
<proteinExistence type="predicted"/>
<dbReference type="Proteomes" id="UP000266723">
    <property type="component" value="Unassembled WGS sequence"/>
</dbReference>
<sequence>MLFRSMRMEPESSTCGCLPPVRTARGGAYRRPEGSASRLGFLALLLLHLSVSPSICAASWAAVWRQGVLRCRGASSQVVSLFLWDFGEEGERVVLVAVGFFGLCFEIDFQILDLVWILYVCEWEGRSGSSGSSAVRCSGLGRHSARDGDSRLSLVRRARGLSLLARCVLVDLITTAVGCGLEHAGGWCSGSVSDSPVVMLCRSWKRITWDCALVLIFIIALASDGSNITNFSLSVPTASGLCAGWARCMEYGGCSPFCLDRHPVQVVSEPNKCSVLLLRVGKVAAVAVSSCRLVLRSSRRAVLRWAIIFKSGFIGEAKITGFRLSVEFGSSFCGKLLVRIGRASRLRC</sequence>
<dbReference type="EMBL" id="QGKV02001556">
    <property type="protein sequence ID" value="KAF3519970.1"/>
    <property type="molecule type" value="Genomic_DNA"/>
</dbReference>
<name>A0ABQ7B0K4_BRACR</name>
<evidence type="ECO:0000313" key="1">
    <source>
        <dbReference type="EMBL" id="KAF3519970.1"/>
    </source>
</evidence>
<organism evidence="1 2">
    <name type="scientific">Brassica cretica</name>
    <name type="common">Mustard</name>
    <dbReference type="NCBI Taxonomy" id="69181"/>
    <lineage>
        <taxon>Eukaryota</taxon>
        <taxon>Viridiplantae</taxon>
        <taxon>Streptophyta</taxon>
        <taxon>Embryophyta</taxon>
        <taxon>Tracheophyta</taxon>
        <taxon>Spermatophyta</taxon>
        <taxon>Magnoliopsida</taxon>
        <taxon>eudicotyledons</taxon>
        <taxon>Gunneridae</taxon>
        <taxon>Pentapetalae</taxon>
        <taxon>rosids</taxon>
        <taxon>malvids</taxon>
        <taxon>Brassicales</taxon>
        <taxon>Brassicaceae</taxon>
        <taxon>Brassiceae</taxon>
        <taxon>Brassica</taxon>
    </lineage>
</organism>